<keyword evidence="1" id="KW-0472">Membrane</keyword>
<evidence type="ECO:0000313" key="2">
    <source>
        <dbReference type="EMBL" id="MEG3614702.1"/>
    </source>
</evidence>
<name>A0ABU7Z5L6_9MICO</name>
<dbReference type="EMBL" id="JBAGLP010000116">
    <property type="protein sequence ID" value="MEG3614702.1"/>
    <property type="molecule type" value="Genomic_DNA"/>
</dbReference>
<organism evidence="2 3">
    <name type="scientific">Isoptericola haloaureus</name>
    <dbReference type="NCBI Taxonomy" id="1542902"/>
    <lineage>
        <taxon>Bacteria</taxon>
        <taxon>Bacillati</taxon>
        <taxon>Actinomycetota</taxon>
        <taxon>Actinomycetes</taxon>
        <taxon>Micrococcales</taxon>
        <taxon>Promicromonosporaceae</taxon>
        <taxon>Isoptericola</taxon>
    </lineage>
</organism>
<gene>
    <name evidence="2" type="ORF">V5O49_06140</name>
</gene>
<reference evidence="2" key="2">
    <citation type="submission" date="2024-02" db="EMBL/GenBank/DDBJ databases">
        <authorList>
            <person name="Prathaban M."/>
            <person name="Mythili R."/>
            <person name="Sharmila Devi N."/>
            <person name="Sobanaa M."/>
            <person name="Prathiviraj R."/>
            <person name="Selvin J."/>
        </authorList>
    </citation>
    <scope>NUCLEOTIDE SEQUENCE</scope>
    <source>
        <strain evidence="2">MP1014</strain>
    </source>
</reference>
<keyword evidence="1" id="KW-1133">Transmembrane helix</keyword>
<proteinExistence type="predicted"/>
<evidence type="ECO:0000313" key="3">
    <source>
        <dbReference type="Proteomes" id="UP001310387"/>
    </source>
</evidence>
<reference evidence="2" key="1">
    <citation type="journal article" date="2024" name="Antonie Van Leeuwenhoek">
        <title>Isoptericola haloaureus sp. nov., a dimorphic actinobacterium isolated from mangrove sediments of southeast India, implicating biosaline agricultural significance through nitrogen fixation and salt tolerance genes.</title>
        <authorList>
            <person name="Prathaban M."/>
            <person name="Prathiviraj R."/>
            <person name="Ravichandran M."/>
            <person name="Natarajan S.D."/>
            <person name="Sobanaa M."/>
            <person name="Hari Krishna Kumar S."/>
            <person name="Chandrasekar V."/>
            <person name="Selvin J."/>
        </authorList>
    </citation>
    <scope>NUCLEOTIDE SEQUENCE</scope>
    <source>
        <strain evidence="2">MP1014</strain>
    </source>
</reference>
<protein>
    <submittedName>
        <fullName evidence="2">Uncharacterized protein</fullName>
    </submittedName>
</protein>
<feature type="transmembrane region" description="Helical" evidence="1">
    <location>
        <begin position="7"/>
        <end position="33"/>
    </location>
</feature>
<evidence type="ECO:0000256" key="1">
    <source>
        <dbReference type="SAM" id="Phobius"/>
    </source>
</evidence>
<comment type="caution">
    <text evidence="2">The sequence shown here is derived from an EMBL/GenBank/DDBJ whole genome shotgun (WGS) entry which is preliminary data.</text>
</comment>
<dbReference type="RefSeq" id="WP_332901462.1">
    <property type="nucleotide sequence ID" value="NZ_JBAGLP010000116.1"/>
</dbReference>
<keyword evidence="3" id="KW-1185">Reference proteome</keyword>
<keyword evidence="1" id="KW-0812">Transmembrane</keyword>
<sequence length="270" mass="28380">MSSRSVLAGLLKVVGVGAAIVVALAAVLLFLILHHVNVPENGDRLAQDLGRDRADEIAEILEPRGSSPVDAENLAARAREETRGTVVLLGWSGDSGTADGAVVEMAIPVRVGGMEGGWFDAGRTEGMAVTCWRFVVHAHDHDGRASRDEFGCPSELHGRVPPDPTPLPSLGPDAEATVLQVLDGLPDGAGPRAAEAALRGAFPEFVDVAVEEGSEELVAAVGVRQSRDCVVGIAPDDEPAWRYSGFDRILLEPGEGGCGPYLYLRPVTTH</sequence>
<dbReference type="Proteomes" id="UP001310387">
    <property type="component" value="Unassembled WGS sequence"/>
</dbReference>
<accession>A0ABU7Z5L6</accession>